<sequence length="61" mass="7096">MFRNGQLLFLLADSSKRRDKFGSILIVGVCLQFMKNKMHNITYFSILELTRNKQKKVSCAL</sequence>
<comment type="caution">
    <text evidence="1">The sequence shown here is derived from an EMBL/GenBank/DDBJ whole genome shotgun (WGS) entry which is preliminary data.</text>
</comment>
<evidence type="ECO:0000313" key="2">
    <source>
        <dbReference type="Proteomes" id="UP000272238"/>
    </source>
</evidence>
<dbReference type="AlphaFoldDB" id="A0A494YX36"/>
<evidence type="ECO:0000313" key="1">
    <source>
        <dbReference type="EMBL" id="RKQ14680.1"/>
    </source>
</evidence>
<dbReference type="EMBL" id="RBZN01000040">
    <property type="protein sequence ID" value="RKQ14680.1"/>
    <property type="molecule type" value="Genomic_DNA"/>
</dbReference>
<proteinExistence type="predicted"/>
<dbReference type="RefSeq" id="WP_211330946.1">
    <property type="nucleotide sequence ID" value="NZ_RBZN01000040.1"/>
</dbReference>
<gene>
    <name evidence="1" type="ORF">D8M03_13450</name>
</gene>
<dbReference type="Proteomes" id="UP000272238">
    <property type="component" value="Unassembled WGS sequence"/>
</dbReference>
<accession>A0A494YX36</accession>
<feature type="non-terminal residue" evidence="1">
    <location>
        <position position="61"/>
    </location>
</feature>
<name>A0A494YX36_9BACL</name>
<protein>
    <submittedName>
        <fullName evidence="1">Uncharacterized protein</fullName>
    </submittedName>
</protein>
<reference evidence="1 2" key="1">
    <citation type="journal article" date="2016" name="Antonie Van Leeuwenhoek">
        <title>Lysinibacillus endophyticus sp. nov., an indole-3-acetic acid producing endophytic bacterium isolated from corn root (Zea mays cv. Xinken-5).</title>
        <authorList>
            <person name="Yu J."/>
            <person name="Guan X."/>
            <person name="Liu C."/>
            <person name="Xiang W."/>
            <person name="Yu Z."/>
            <person name="Liu X."/>
            <person name="Wang G."/>
        </authorList>
    </citation>
    <scope>NUCLEOTIDE SEQUENCE [LARGE SCALE GENOMIC DNA]</scope>
    <source>
        <strain evidence="1 2">DSM 100506</strain>
    </source>
</reference>
<organism evidence="1 2">
    <name type="scientific">Ureibacillus endophyticus</name>
    <dbReference type="NCBI Taxonomy" id="1978490"/>
    <lineage>
        <taxon>Bacteria</taxon>
        <taxon>Bacillati</taxon>
        <taxon>Bacillota</taxon>
        <taxon>Bacilli</taxon>
        <taxon>Bacillales</taxon>
        <taxon>Caryophanaceae</taxon>
        <taxon>Ureibacillus</taxon>
    </lineage>
</organism>
<keyword evidence="2" id="KW-1185">Reference proteome</keyword>